<dbReference type="Pfam" id="PF00023">
    <property type="entry name" value="Ank"/>
    <property type="match status" value="1"/>
</dbReference>
<feature type="domain" description="Nephrocystin 3-like N-terminal" evidence="5">
    <location>
        <begin position="264"/>
        <end position="388"/>
    </location>
</feature>
<dbReference type="PANTHER" id="PTHR24198:SF165">
    <property type="entry name" value="ANKYRIN REPEAT-CONTAINING PROTEIN-RELATED"/>
    <property type="match status" value="1"/>
</dbReference>
<dbReference type="InterPro" id="IPR002110">
    <property type="entry name" value="Ankyrin_rpt"/>
</dbReference>
<protein>
    <recommendedName>
        <fullName evidence="5">Nephrocystin 3-like N-terminal domain-containing protein</fullName>
    </recommendedName>
</protein>
<keyword evidence="7" id="KW-1185">Reference proteome</keyword>
<comment type="caution">
    <text evidence="6">The sequence shown here is derived from an EMBL/GenBank/DDBJ whole genome shotgun (WGS) entry which is preliminary data.</text>
</comment>
<evidence type="ECO:0000256" key="4">
    <source>
        <dbReference type="SAM" id="MobiDB-lite"/>
    </source>
</evidence>
<feature type="repeat" description="ANK" evidence="3">
    <location>
        <begin position="841"/>
        <end position="873"/>
    </location>
</feature>
<evidence type="ECO:0000256" key="1">
    <source>
        <dbReference type="ARBA" id="ARBA00022737"/>
    </source>
</evidence>
<feature type="repeat" description="ANK" evidence="3">
    <location>
        <begin position="810"/>
        <end position="839"/>
    </location>
</feature>
<dbReference type="PROSITE" id="PS50297">
    <property type="entry name" value="ANK_REP_REGION"/>
    <property type="match status" value="7"/>
</dbReference>
<feature type="compositionally biased region" description="Basic and acidic residues" evidence="4">
    <location>
        <begin position="1162"/>
        <end position="1172"/>
    </location>
</feature>
<gene>
    <name evidence="6" type="ORF">OEA41_003224</name>
</gene>
<feature type="region of interest" description="Disordered" evidence="4">
    <location>
        <begin position="649"/>
        <end position="670"/>
    </location>
</feature>
<dbReference type="InterPro" id="IPR036770">
    <property type="entry name" value="Ankyrin_rpt-contain_sf"/>
</dbReference>
<evidence type="ECO:0000256" key="3">
    <source>
        <dbReference type="PROSITE-ProRule" id="PRU00023"/>
    </source>
</evidence>
<proteinExistence type="predicted"/>
<feature type="repeat" description="ANK" evidence="3">
    <location>
        <begin position="711"/>
        <end position="740"/>
    </location>
</feature>
<evidence type="ECO:0000256" key="2">
    <source>
        <dbReference type="ARBA" id="ARBA00023043"/>
    </source>
</evidence>
<dbReference type="InterPro" id="IPR056884">
    <property type="entry name" value="NPHP3-like_N"/>
</dbReference>
<feature type="repeat" description="ANK" evidence="3">
    <location>
        <begin position="945"/>
        <end position="977"/>
    </location>
</feature>
<evidence type="ECO:0000313" key="7">
    <source>
        <dbReference type="Proteomes" id="UP001276659"/>
    </source>
</evidence>
<accession>A0AAD9Z3Y9</accession>
<dbReference type="EMBL" id="JASNWA010000008">
    <property type="protein sequence ID" value="KAK3171140.1"/>
    <property type="molecule type" value="Genomic_DNA"/>
</dbReference>
<reference evidence="6" key="1">
    <citation type="submission" date="2022-11" db="EMBL/GenBank/DDBJ databases">
        <title>Chromosomal genome sequence assembly and mating type (MAT) locus characterization of the leprose asexual lichenized fungus Lepraria neglecta (Nyl.) Erichsen.</title>
        <authorList>
            <person name="Allen J.L."/>
            <person name="Pfeffer B."/>
        </authorList>
    </citation>
    <scope>NUCLEOTIDE SEQUENCE</scope>
    <source>
        <strain evidence="6">Allen 5258</strain>
    </source>
</reference>
<dbReference type="Pfam" id="PF12796">
    <property type="entry name" value="Ank_2"/>
    <property type="match status" value="3"/>
</dbReference>
<dbReference type="SUPFAM" id="SSF48403">
    <property type="entry name" value="Ankyrin repeat"/>
    <property type="match status" value="1"/>
</dbReference>
<feature type="repeat" description="ANK" evidence="3">
    <location>
        <begin position="874"/>
        <end position="906"/>
    </location>
</feature>
<keyword evidence="2 3" id="KW-0040">ANK repeat</keyword>
<organism evidence="6 7">
    <name type="scientific">Lepraria neglecta</name>
    <dbReference type="NCBI Taxonomy" id="209136"/>
    <lineage>
        <taxon>Eukaryota</taxon>
        <taxon>Fungi</taxon>
        <taxon>Dikarya</taxon>
        <taxon>Ascomycota</taxon>
        <taxon>Pezizomycotina</taxon>
        <taxon>Lecanoromycetes</taxon>
        <taxon>OSLEUM clade</taxon>
        <taxon>Lecanoromycetidae</taxon>
        <taxon>Lecanorales</taxon>
        <taxon>Lecanorineae</taxon>
        <taxon>Stereocaulaceae</taxon>
        <taxon>Lepraria</taxon>
    </lineage>
</organism>
<dbReference type="PANTHER" id="PTHR24198">
    <property type="entry name" value="ANKYRIN REPEAT AND PROTEIN KINASE DOMAIN-CONTAINING PROTEIN"/>
    <property type="match status" value="1"/>
</dbReference>
<dbReference type="SMART" id="SM00248">
    <property type="entry name" value="ANK"/>
    <property type="match status" value="12"/>
</dbReference>
<keyword evidence="1" id="KW-0677">Repeat</keyword>
<dbReference type="Gene3D" id="1.25.40.20">
    <property type="entry name" value="Ankyrin repeat-containing domain"/>
    <property type="match status" value="2"/>
</dbReference>
<evidence type="ECO:0000313" key="6">
    <source>
        <dbReference type="EMBL" id="KAK3171140.1"/>
    </source>
</evidence>
<dbReference type="AlphaFoldDB" id="A0AAD9Z3Y9"/>
<dbReference type="Pfam" id="PF24883">
    <property type="entry name" value="NPHP3_N"/>
    <property type="match status" value="1"/>
</dbReference>
<feature type="repeat" description="ANK" evidence="3">
    <location>
        <begin position="978"/>
        <end position="1010"/>
    </location>
</feature>
<name>A0AAD9Z3Y9_9LECA</name>
<feature type="region of interest" description="Disordered" evidence="4">
    <location>
        <begin position="1162"/>
        <end position="1200"/>
    </location>
</feature>
<feature type="repeat" description="ANK" evidence="3">
    <location>
        <begin position="1011"/>
        <end position="1043"/>
    </location>
</feature>
<dbReference type="Proteomes" id="UP001276659">
    <property type="component" value="Unassembled WGS sequence"/>
</dbReference>
<sequence length="1219" mass="133354">MEKLMPSATSPHNTFKRNSSLNLVPVVKHKSSSASMKLRIEASPSEFMASLEHMVSPSNAAETLDSVLQLTTQVVNGLNHAMKSGKDSVLWALLIELCSISGILFHLQQLVRDEMSKHEWMATVTTLCASCGPLEQFKANLGLLASKFAPNISLNAIRGVLWLASGHVNFVEVKIAIEKQRVIFNVALQNDSRTLAEAMSNTFASVPDRARRPRNNQESGVDQRERVLRWLSETDVSCEHSEAKNLTKGGTENWFIQSAEFKFATIIEYLKSRGDVTDRLAYFYFDSRKGFPGDSVSCLRSLIAQLSKSAGDLPIAVQNLYDRYSINGQAPDRFALMEVLLSVIRRQRRTFIIIDALDEAFKKDEVSEILCLMAEKHPENLHLLVASRLKRHIKQRLDSIAAVTVHVGGHKFDERLPLYVQDHIRDDPKMSEWEDELKIKVEVALVKGADESSDEVIGTLKALPKSMDEVYHRLLLNVPKAYVAKAHNAFQWMAFSKRSLYLEEVAEAAILDSQGHLNTEQRFSNPYDIVDVCSSLVTISASAEDKAGPKQMSFVHAEFKEYLISKAIKTSRAKAFSVSETDAQILIGNACLSYLISSTQADKRLISLPLLDYVAKHWYRHLEAFSGEMPMPESTASLAIALLDTKNNENTMEAGENRTSDTLEGPEAMHPDASGCPPPLYYASLMGMKEVVSKLLSRGDHHAQVGGFCGTPLQAAAFGGHLSILHYLLQCGADPNASSGYYGSPLQAAAYRGHLAIARLLLDCGAEVDHTSGYYGSALQAAAIGGHVGHVQLLIEYGADVNAKGGVYGNALIAAAHGGHQPVVTMLLENGAEANEQEESEGLTALYAAAALGCSEVVSLLLERGADPNAQGGRYGTALKAAAHENYCEIAEQLVQKGAELNPRNASGSRAEESALHMAIQRGHEAMAELLLRQRSVDANLEDEDGLSPLMKAASRGNVKIVQLLLEKGVNIRAADTSGATSLMMAADAGHEAVMGLLQLHGAEVNATDRFGQTALMMAAAEGNEAIVRLLLRYGADAEVRNESGQTALEIAKAKGDESIARLLESENLGSATDELEALETKFGPVAEEDMEHKLSLIHQKQAEHAIELERTVKVMSDVLHMHESPSLYGNSKNVEHLLELLQKQIRSPILGQSWQGHLDRLSQHDGGREMRLTGSSLAETRERPSMLQRSSSPMPYSRGETLAECEELNLFLNRRSTS</sequence>
<evidence type="ECO:0000259" key="5">
    <source>
        <dbReference type="Pfam" id="PF24883"/>
    </source>
</evidence>
<feature type="repeat" description="ANK" evidence="3">
    <location>
        <begin position="741"/>
        <end position="773"/>
    </location>
</feature>
<dbReference type="PROSITE" id="PS50088">
    <property type="entry name" value="ANK_REPEAT"/>
    <property type="match status" value="9"/>
</dbReference>
<feature type="repeat" description="ANK" evidence="3">
    <location>
        <begin position="774"/>
        <end position="806"/>
    </location>
</feature>